<protein>
    <submittedName>
        <fullName evidence="2">NADPH:quinone reductase-like Zn-dependent oxidoreductase</fullName>
    </submittedName>
</protein>
<gene>
    <name evidence="2" type="ORF">J2S43_001509</name>
</gene>
<dbReference type="CDD" id="cd05289">
    <property type="entry name" value="MDR_like_2"/>
    <property type="match status" value="1"/>
</dbReference>
<feature type="domain" description="Enoyl reductase (ER)" evidence="1">
    <location>
        <begin position="10"/>
        <end position="298"/>
    </location>
</feature>
<reference evidence="2 3" key="1">
    <citation type="submission" date="2023-07" db="EMBL/GenBank/DDBJ databases">
        <title>Sequencing the genomes of 1000 actinobacteria strains.</title>
        <authorList>
            <person name="Klenk H.-P."/>
        </authorList>
    </citation>
    <scope>NUCLEOTIDE SEQUENCE [LARGE SCALE GENOMIC DNA]</scope>
    <source>
        <strain evidence="2 3">DSM 44710</strain>
    </source>
</reference>
<dbReference type="InterPro" id="IPR052733">
    <property type="entry name" value="Chloroplast_QOR"/>
</dbReference>
<keyword evidence="3" id="KW-1185">Reference proteome</keyword>
<dbReference type="Pfam" id="PF00107">
    <property type="entry name" value="ADH_zinc_N"/>
    <property type="match status" value="1"/>
</dbReference>
<dbReference type="InterPro" id="IPR013149">
    <property type="entry name" value="ADH-like_C"/>
</dbReference>
<organism evidence="2 3">
    <name type="scientific">Catenuloplanes nepalensis</name>
    <dbReference type="NCBI Taxonomy" id="587533"/>
    <lineage>
        <taxon>Bacteria</taxon>
        <taxon>Bacillati</taxon>
        <taxon>Actinomycetota</taxon>
        <taxon>Actinomycetes</taxon>
        <taxon>Micromonosporales</taxon>
        <taxon>Micromonosporaceae</taxon>
        <taxon>Catenuloplanes</taxon>
    </lineage>
</organism>
<evidence type="ECO:0000313" key="3">
    <source>
        <dbReference type="Proteomes" id="UP001240984"/>
    </source>
</evidence>
<dbReference type="RefSeq" id="WP_306827883.1">
    <property type="nucleotide sequence ID" value="NZ_JAUSRA010000001.1"/>
</dbReference>
<comment type="caution">
    <text evidence="2">The sequence shown here is derived from an EMBL/GenBank/DDBJ whole genome shotgun (WGS) entry which is preliminary data.</text>
</comment>
<dbReference type="InterPro" id="IPR020843">
    <property type="entry name" value="ER"/>
</dbReference>
<dbReference type="InterPro" id="IPR011032">
    <property type="entry name" value="GroES-like_sf"/>
</dbReference>
<evidence type="ECO:0000259" key="1">
    <source>
        <dbReference type="SMART" id="SM00829"/>
    </source>
</evidence>
<dbReference type="EMBL" id="JAUSRA010000001">
    <property type="protein sequence ID" value="MDP9792997.1"/>
    <property type="molecule type" value="Genomic_DNA"/>
</dbReference>
<accession>A0ABT9MNF9</accession>
<dbReference type="InterPro" id="IPR036291">
    <property type="entry name" value="NAD(P)-bd_dom_sf"/>
</dbReference>
<evidence type="ECO:0000313" key="2">
    <source>
        <dbReference type="EMBL" id="MDP9792997.1"/>
    </source>
</evidence>
<proteinExistence type="predicted"/>
<dbReference type="PANTHER" id="PTHR44013:SF1">
    <property type="entry name" value="ZINC-TYPE ALCOHOL DEHYDROGENASE-LIKE PROTEIN C16A3.02C"/>
    <property type="match status" value="1"/>
</dbReference>
<dbReference type="SUPFAM" id="SSF50129">
    <property type="entry name" value="GroES-like"/>
    <property type="match status" value="1"/>
</dbReference>
<dbReference type="SMART" id="SM00829">
    <property type="entry name" value="PKS_ER"/>
    <property type="match status" value="1"/>
</dbReference>
<dbReference type="Gene3D" id="3.90.180.10">
    <property type="entry name" value="Medium-chain alcohol dehydrogenases, catalytic domain"/>
    <property type="match status" value="1"/>
</dbReference>
<dbReference type="InterPro" id="IPR013154">
    <property type="entry name" value="ADH-like_N"/>
</dbReference>
<dbReference type="Proteomes" id="UP001240984">
    <property type="component" value="Unassembled WGS sequence"/>
</dbReference>
<sequence length="301" mass="30586">MRVVAFTEFGASPAIHEIDVPAPGAGEVRVRVHAASINGFDLAVANGYVQGMMEHRFPVVLGKDFAGVVDAVGEGADGYAVGDRVFGTVTKPYLGDGSLGEYVTVPVAIGVAKLPEAVSFTDGGALGLAGSAAVDAVTAAAPQPGERVLVSGATGGVGNLVVQLATRAGATVIATAHTDEEKALVTSLGAAETADHTTDLAAQVKDVDVVFHLAGDPAALLGVLRSGGRFVSTLVGSPDQLPTEEHTVLPVFAQPTEDKLNRLASGETRVVVEKVYPFEEATAAIAHFVAGTKGKIVVSLI</sequence>
<dbReference type="Pfam" id="PF08240">
    <property type="entry name" value="ADH_N"/>
    <property type="match status" value="1"/>
</dbReference>
<dbReference type="PANTHER" id="PTHR44013">
    <property type="entry name" value="ZINC-TYPE ALCOHOL DEHYDROGENASE-LIKE PROTEIN C16A3.02C"/>
    <property type="match status" value="1"/>
</dbReference>
<dbReference type="Gene3D" id="3.40.50.720">
    <property type="entry name" value="NAD(P)-binding Rossmann-like Domain"/>
    <property type="match status" value="1"/>
</dbReference>
<name>A0ABT9MNF9_9ACTN</name>
<dbReference type="SUPFAM" id="SSF51735">
    <property type="entry name" value="NAD(P)-binding Rossmann-fold domains"/>
    <property type="match status" value="1"/>
</dbReference>